<evidence type="ECO:0000313" key="7">
    <source>
        <dbReference type="EMBL" id="MBI1645713.1"/>
    </source>
</evidence>
<dbReference type="NCBIfam" id="NF033563">
    <property type="entry name" value="transpos_IS30"/>
    <property type="match status" value="1"/>
</dbReference>
<dbReference type="InterPro" id="IPR012337">
    <property type="entry name" value="RNaseH-like_sf"/>
</dbReference>
<evidence type="ECO:0000256" key="5">
    <source>
        <dbReference type="ARBA" id="ARBA00023172"/>
    </source>
</evidence>
<evidence type="ECO:0000313" key="8">
    <source>
        <dbReference type="EMBL" id="MBI1645715.1"/>
    </source>
</evidence>
<evidence type="ECO:0000313" key="9">
    <source>
        <dbReference type="Proteomes" id="UP000641139"/>
    </source>
</evidence>
<feature type="domain" description="Integrase catalytic" evidence="6">
    <location>
        <begin position="155"/>
        <end position="316"/>
    </location>
</feature>
<gene>
    <name evidence="7" type="ORF">I7X30_01370</name>
    <name evidence="8" type="ORF">I7X30_01385</name>
</gene>
<dbReference type="InterPro" id="IPR025246">
    <property type="entry name" value="IS30-like_HTH"/>
</dbReference>
<evidence type="ECO:0000256" key="4">
    <source>
        <dbReference type="ARBA" id="ARBA00023125"/>
    </source>
</evidence>
<dbReference type="PANTHER" id="PTHR10948:SF23">
    <property type="entry name" value="TRANSPOSASE INSI FOR INSERTION SEQUENCE ELEMENT IS30A-RELATED"/>
    <property type="match status" value="1"/>
</dbReference>
<dbReference type="Pfam" id="PF13936">
    <property type="entry name" value="HTH_38"/>
    <property type="match status" value="1"/>
</dbReference>
<dbReference type="InterPro" id="IPR001584">
    <property type="entry name" value="Integrase_cat-core"/>
</dbReference>
<dbReference type="Gene3D" id="3.30.420.10">
    <property type="entry name" value="Ribonuclease H-like superfamily/Ribonuclease H"/>
    <property type="match status" value="1"/>
</dbReference>
<organism evidence="7 9">
    <name type="scientific">Capnocytophaga periodontitidis</name>
    <dbReference type="NCBI Taxonomy" id="2795027"/>
    <lineage>
        <taxon>Bacteria</taxon>
        <taxon>Pseudomonadati</taxon>
        <taxon>Bacteroidota</taxon>
        <taxon>Flavobacteriia</taxon>
        <taxon>Flavobacteriales</taxon>
        <taxon>Flavobacteriaceae</taxon>
        <taxon>Capnocytophaga</taxon>
    </lineage>
</organism>
<dbReference type="PANTHER" id="PTHR10948">
    <property type="entry name" value="TRANSPOSASE"/>
    <property type="match status" value="1"/>
</dbReference>
<dbReference type="InterPro" id="IPR036397">
    <property type="entry name" value="RNaseH_sf"/>
</dbReference>
<dbReference type="InterPro" id="IPR001598">
    <property type="entry name" value="Transposase_IS30_CS"/>
</dbReference>
<accession>A0ABS0SKC6</accession>
<evidence type="ECO:0000256" key="1">
    <source>
        <dbReference type="ARBA" id="ARBA00002190"/>
    </source>
</evidence>
<dbReference type="PROSITE" id="PS01043">
    <property type="entry name" value="TRANSPOSASE_IS30"/>
    <property type="match status" value="1"/>
</dbReference>
<dbReference type="Proteomes" id="UP000641139">
    <property type="component" value="Unassembled WGS sequence"/>
</dbReference>
<sequence length="329" mass="38149">MGHLTKEQRYTIFVMKQQGCKINFIASAIGKDKSVVSRELKRNCDKRSGQYNVDLAQRKYEKRMQKKTKKIRFTQAVRERVEELLREDFSPEQIAGRCELEGLECISHERIYQHIWEDKKRGGDLHTHLRHKGRRYRKRGASRDNRGIISNRVGIENRPAIVEQRSRFGDLEIDTMIGKNHKGALLTINDRATGICWLALLEGKEAKPLTKAMVDILGPIKDLLHTATADNGKEFSDHQQIASSLKIDVYFARPYHSWERGSNENLNGLIRQFIPKGSSFEDLTEEDVKMIQNKLNNRPRKRLGYLTPLEFFSNNFAKSNQCLTEKLHL</sequence>
<dbReference type="InterPro" id="IPR051917">
    <property type="entry name" value="Transposase-Integrase"/>
</dbReference>
<keyword evidence="4" id="KW-0238">DNA-binding</keyword>
<comment type="caution">
    <text evidence="7">The sequence shown here is derived from an EMBL/GenBank/DDBJ whole genome shotgun (WGS) entry which is preliminary data.</text>
</comment>
<evidence type="ECO:0000259" key="6">
    <source>
        <dbReference type="PROSITE" id="PS50994"/>
    </source>
</evidence>
<keyword evidence="5" id="KW-0233">DNA recombination</keyword>
<dbReference type="InterPro" id="IPR053392">
    <property type="entry name" value="Transposase_IS30-like"/>
</dbReference>
<name>A0ABS0SKC6_9FLAO</name>
<keyword evidence="9" id="KW-1185">Reference proteome</keyword>
<dbReference type="SUPFAM" id="SSF53098">
    <property type="entry name" value="Ribonuclease H-like"/>
    <property type="match status" value="1"/>
</dbReference>
<evidence type="ECO:0000256" key="2">
    <source>
        <dbReference type="ARBA" id="ARBA00006363"/>
    </source>
</evidence>
<proteinExistence type="inferred from homology"/>
<protein>
    <submittedName>
        <fullName evidence="7">IS30 family transposase</fullName>
    </submittedName>
</protein>
<comment type="similarity">
    <text evidence="2">Belongs to the transposase IS30 family.</text>
</comment>
<evidence type="ECO:0000256" key="3">
    <source>
        <dbReference type="ARBA" id="ARBA00022578"/>
    </source>
</evidence>
<comment type="function">
    <text evidence="1">Required for the transposition of the insertion element.</text>
</comment>
<dbReference type="EMBL" id="JAEFDC010000001">
    <property type="protein sequence ID" value="MBI1645713.1"/>
    <property type="molecule type" value="Genomic_DNA"/>
</dbReference>
<reference evidence="7 9" key="1">
    <citation type="journal article" date="2021" name="Int. J. Syst. Evol. Microbiol.">
        <title>Capnocytophaga periodontitidis sp. nov., isolated from subgingival plaque of periodontitis patient.</title>
        <authorList>
            <person name="Zhang Y."/>
            <person name="Qiao D."/>
            <person name="Shi W."/>
            <person name="Wu D."/>
            <person name="Cai M."/>
        </authorList>
    </citation>
    <scope>NUCLEOTIDE SEQUENCE [LARGE SCALE GENOMIC DNA]</scope>
    <source>
        <strain evidence="7 9">051621</strain>
    </source>
</reference>
<dbReference type="PROSITE" id="PS50994">
    <property type="entry name" value="INTEGRASE"/>
    <property type="match status" value="1"/>
</dbReference>
<dbReference type="EMBL" id="JAEFDC010000001">
    <property type="protein sequence ID" value="MBI1645715.1"/>
    <property type="molecule type" value="Genomic_DNA"/>
</dbReference>
<keyword evidence="3" id="KW-0815">Transposition</keyword>
<dbReference type="RefSeq" id="WP_198465715.1">
    <property type="nucleotide sequence ID" value="NZ_JAEFDB010000002.1"/>
</dbReference>